<dbReference type="OrthoDB" id="9807602at2"/>
<dbReference type="RefSeq" id="WP_079643028.1">
    <property type="nucleotide sequence ID" value="NZ_FUZF01000008.1"/>
</dbReference>
<dbReference type="STRING" id="1513896.SAMN05660841_02089"/>
<dbReference type="Pfam" id="PF11028">
    <property type="entry name" value="TMEM260-like"/>
    <property type="match status" value="1"/>
</dbReference>
<gene>
    <name evidence="2" type="ORF">SAMN05660841_02089</name>
</gene>
<reference evidence="3" key="1">
    <citation type="submission" date="2017-02" db="EMBL/GenBank/DDBJ databases">
        <authorList>
            <person name="Varghese N."/>
            <person name="Submissions S."/>
        </authorList>
    </citation>
    <scope>NUCLEOTIDE SEQUENCE [LARGE SCALE GENOMIC DNA]</scope>
    <source>
        <strain evidence="3">DSM 24091</strain>
    </source>
</reference>
<dbReference type="PANTHER" id="PTHR16214:SF3">
    <property type="entry name" value="TRANSMEMBRANE PROTEIN 260"/>
    <property type="match status" value="1"/>
</dbReference>
<keyword evidence="1" id="KW-0812">Transmembrane</keyword>
<dbReference type="Proteomes" id="UP000190150">
    <property type="component" value="Unassembled WGS sequence"/>
</dbReference>
<keyword evidence="3" id="KW-1185">Reference proteome</keyword>
<evidence type="ECO:0000313" key="3">
    <source>
        <dbReference type="Proteomes" id="UP000190150"/>
    </source>
</evidence>
<feature type="transmembrane region" description="Helical" evidence="1">
    <location>
        <begin position="485"/>
        <end position="503"/>
    </location>
</feature>
<feature type="transmembrane region" description="Helical" evidence="1">
    <location>
        <begin position="539"/>
        <end position="559"/>
    </location>
</feature>
<name>A0A1T5DQG8_9SPHI</name>
<feature type="transmembrane region" description="Helical" evidence="1">
    <location>
        <begin position="146"/>
        <end position="164"/>
    </location>
</feature>
<feature type="transmembrane region" description="Helical" evidence="1">
    <location>
        <begin position="571"/>
        <end position="589"/>
    </location>
</feature>
<evidence type="ECO:0000256" key="1">
    <source>
        <dbReference type="SAM" id="Phobius"/>
    </source>
</evidence>
<keyword evidence="1" id="KW-1133">Transmembrane helix</keyword>
<dbReference type="PANTHER" id="PTHR16214">
    <property type="entry name" value="TRANSMEMBRANE PROTEIN 260"/>
    <property type="match status" value="1"/>
</dbReference>
<accession>A0A1T5DQG8</accession>
<feature type="transmembrane region" description="Helical" evidence="1">
    <location>
        <begin position="249"/>
        <end position="279"/>
    </location>
</feature>
<sequence>MQYNKANNLIGWLCGLVAAAVYIATADRFNSWWDTGEFIASAYKLQVVHQPGAPLFLLIQNLFSNLAMGDVSKIAFWMNVGSATCSGLTIVFLFWTITALAKKVLLSNGKELSGIASFQVLGAGAVGALAYSFTDSFWYSAVESEVYAMSSLCTAIVFWLILKWESRVGQEGANRWLLVIAFVIGLSIGVHLLNLLTIPVLALIVYFKKAKQVSWLGTLKAIGLGIVLLAFVLWGVIQYSVKIAAYMDLFFVNSLGMGFGSGILFFVMCLVGGLVYGIIYADKKSKPILQLSLLAVCFVFFGFSSYAMLLIRSQTNISLNNGSPDNAFSFLGYLSREQYQSEPLFKGPGFNSNVVGLEKTHSYWKGDGKYRQVASSSTYKYDKEMFFPRLYSDKHADIYGYYLGLSKGTTPSFGDNLKFFFSYQLNHMYLRYFMWNFVGRQNDEQGHGGDISGNWLSGIAPVDNMILAGQSNLSDTMKADPSRNVYFFAPFILGVMGLLWQIKRSKRDALVVALLFFFTGIAIVIYLNQTPMQPRERDYAYAGSFYMFSVWIGLGVLALTDLLKRYLSVKGAAITGVAVAMLTTPVLLISENWDDHDRSDREWTRDMAYNYLQSCEENAILFTYADNDTFPLWYLQEVEGVRPDVRIVNLSYLQSDWYVKQTMKGINRAEAAPIQIDAKKIDKGIRDVMYVHEMGIEGHVDVDTLIDIMLSDNPNNQLPLQNGEFVNFLPTKKIRLKIDREAVIRNKVVPKSWENAIPETMQWTYNKEYVSRAELAMMAILANNKWERPIYFANMLSSDNFMGLDRYLVNEGLVYRLMPIETQQPDNQISLVNTDTLYKNITENFRWGNIAQMKHFDQDYRSFANRYLFGETVRLALDTLLQEGNLKQGKDVALLAYEKMPRKIVNMEHVYDNAVVVDTLFKVEEQERASILANNSLKYIDEQLRYYESVGDKLSTFDVRNMRLAVESLESFKRVVHNAKNEDLIARVHGIELRYKEL</sequence>
<dbReference type="InterPro" id="IPR052724">
    <property type="entry name" value="GT117_domain-containing"/>
</dbReference>
<keyword evidence="1" id="KW-0472">Membrane</keyword>
<protein>
    <recommendedName>
        <fullName evidence="4">DUF2723 domain-containing protein</fullName>
    </recommendedName>
</protein>
<dbReference type="AlphaFoldDB" id="A0A1T5DQG8"/>
<proteinExistence type="predicted"/>
<evidence type="ECO:0000313" key="2">
    <source>
        <dbReference type="EMBL" id="SKB73932.1"/>
    </source>
</evidence>
<dbReference type="InterPro" id="IPR021280">
    <property type="entry name" value="TMEM260-like"/>
</dbReference>
<organism evidence="2 3">
    <name type="scientific">Sphingobacterium nematocida</name>
    <dbReference type="NCBI Taxonomy" id="1513896"/>
    <lineage>
        <taxon>Bacteria</taxon>
        <taxon>Pseudomonadati</taxon>
        <taxon>Bacteroidota</taxon>
        <taxon>Sphingobacteriia</taxon>
        <taxon>Sphingobacteriales</taxon>
        <taxon>Sphingobacteriaceae</taxon>
        <taxon>Sphingobacterium</taxon>
    </lineage>
</organism>
<feature type="transmembrane region" description="Helical" evidence="1">
    <location>
        <begin position="176"/>
        <end position="207"/>
    </location>
</feature>
<feature type="transmembrane region" description="Helical" evidence="1">
    <location>
        <begin position="291"/>
        <end position="311"/>
    </location>
</feature>
<feature type="transmembrane region" description="Helical" evidence="1">
    <location>
        <begin position="74"/>
        <end position="100"/>
    </location>
</feature>
<dbReference type="EMBL" id="FUZF01000008">
    <property type="protein sequence ID" value="SKB73932.1"/>
    <property type="molecule type" value="Genomic_DNA"/>
</dbReference>
<feature type="transmembrane region" description="Helical" evidence="1">
    <location>
        <begin position="112"/>
        <end position="134"/>
    </location>
</feature>
<feature type="transmembrane region" description="Helical" evidence="1">
    <location>
        <begin position="509"/>
        <end position="527"/>
    </location>
</feature>
<evidence type="ECO:0008006" key="4">
    <source>
        <dbReference type="Google" id="ProtNLM"/>
    </source>
</evidence>
<feature type="transmembrane region" description="Helical" evidence="1">
    <location>
        <begin position="213"/>
        <end position="237"/>
    </location>
</feature>